<evidence type="ECO:0000256" key="1">
    <source>
        <dbReference type="SAM" id="MobiDB-lite"/>
    </source>
</evidence>
<protein>
    <submittedName>
        <fullName evidence="3">Uncharacterized protein</fullName>
    </submittedName>
</protein>
<evidence type="ECO:0000256" key="2">
    <source>
        <dbReference type="SAM" id="Phobius"/>
    </source>
</evidence>
<reference evidence="3 4" key="1">
    <citation type="submission" date="2024-03" db="EMBL/GenBank/DDBJ databases">
        <title>Adaptation during the transition from Ophiocordyceps entomopathogen to insect associate is accompanied by gene loss and intensified selection.</title>
        <authorList>
            <person name="Ward C.M."/>
            <person name="Onetto C.A."/>
            <person name="Borneman A.R."/>
        </authorList>
    </citation>
    <scope>NUCLEOTIDE SEQUENCE [LARGE SCALE GENOMIC DNA]</scope>
    <source>
        <strain evidence="3">AWRI1</strain>
        <tissue evidence="3">Single Adult Female</tissue>
    </source>
</reference>
<dbReference type="EMBL" id="JBBCAQ010000034">
    <property type="protein sequence ID" value="KAK7580064.1"/>
    <property type="molecule type" value="Genomic_DNA"/>
</dbReference>
<name>A0AAN9Y0P8_9HEMI</name>
<gene>
    <name evidence="3" type="ORF">V9T40_000693</name>
</gene>
<keyword evidence="2" id="KW-1133">Transmembrane helix</keyword>
<feature type="transmembrane region" description="Helical" evidence="2">
    <location>
        <begin position="49"/>
        <end position="71"/>
    </location>
</feature>
<dbReference type="Proteomes" id="UP001367676">
    <property type="component" value="Unassembled WGS sequence"/>
</dbReference>
<dbReference type="AlphaFoldDB" id="A0AAN9Y0P8"/>
<feature type="region of interest" description="Disordered" evidence="1">
    <location>
        <begin position="72"/>
        <end position="104"/>
    </location>
</feature>
<keyword evidence="4" id="KW-1185">Reference proteome</keyword>
<keyword evidence="2" id="KW-0472">Membrane</keyword>
<comment type="caution">
    <text evidence="3">The sequence shown here is derived from an EMBL/GenBank/DDBJ whole genome shotgun (WGS) entry which is preliminary data.</text>
</comment>
<evidence type="ECO:0000313" key="4">
    <source>
        <dbReference type="Proteomes" id="UP001367676"/>
    </source>
</evidence>
<feature type="compositionally biased region" description="Basic and acidic residues" evidence="1">
    <location>
        <begin position="89"/>
        <end position="104"/>
    </location>
</feature>
<organism evidence="3 4">
    <name type="scientific">Parthenolecanium corni</name>
    <dbReference type="NCBI Taxonomy" id="536013"/>
    <lineage>
        <taxon>Eukaryota</taxon>
        <taxon>Metazoa</taxon>
        <taxon>Ecdysozoa</taxon>
        <taxon>Arthropoda</taxon>
        <taxon>Hexapoda</taxon>
        <taxon>Insecta</taxon>
        <taxon>Pterygota</taxon>
        <taxon>Neoptera</taxon>
        <taxon>Paraneoptera</taxon>
        <taxon>Hemiptera</taxon>
        <taxon>Sternorrhyncha</taxon>
        <taxon>Coccoidea</taxon>
        <taxon>Coccidae</taxon>
        <taxon>Parthenolecanium</taxon>
    </lineage>
</organism>
<keyword evidence="2" id="KW-0812">Transmembrane</keyword>
<accession>A0AAN9Y0P8</accession>
<evidence type="ECO:0000313" key="3">
    <source>
        <dbReference type="EMBL" id="KAK7580064.1"/>
    </source>
</evidence>
<sequence length="104" mass="11511">MPHSFAAKATAFSQLKVIRRRIATGAGSAATTTARIQVRRSRRLRRRRLQLTTGAILTTVPELAAMLLPLLRPRRTGGPPNAPKGEIANPRRERVSRRDAVYTS</sequence>
<proteinExistence type="predicted"/>